<dbReference type="SUPFAM" id="SSF82866">
    <property type="entry name" value="Multidrug efflux transporter AcrB transmembrane domain"/>
    <property type="match status" value="1"/>
</dbReference>
<dbReference type="InterPro" id="IPR001036">
    <property type="entry name" value="Acrflvin-R"/>
</dbReference>
<dbReference type="AlphaFoldDB" id="A0A645GKF0"/>
<protein>
    <submittedName>
        <fullName evidence="2">Multidrug resistance protein MdtC</fullName>
    </submittedName>
</protein>
<feature type="transmembrane region" description="Helical" evidence="1">
    <location>
        <begin position="59"/>
        <end position="81"/>
    </location>
</feature>
<feature type="transmembrane region" description="Helical" evidence="1">
    <location>
        <begin position="164"/>
        <end position="188"/>
    </location>
</feature>
<sequence>MEEVFKKYSPQDGTFTITPAGDSEYMKESFYYMSIALIFAVILVYMVMAIQFESFIHPFTVMFSLPLMTAGSFGLLALAGLRISVMSFMGIILLVGVVVNNAILLVDFINQLRAKGMNKIEAVLEAGPLRLRAILMTTVSTMFGSLPVALALSEGGETRQPMSVAVIGGLFTSTMLTLIVIPVVYLLLDDIKDKAAAAINRYRAYRRYNRSAQSRTFNSK</sequence>
<proteinExistence type="predicted"/>
<dbReference type="EMBL" id="VSSQ01075828">
    <property type="protein sequence ID" value="MPN26342.1"/>
    <property type="molecule type" value="Genomic_DNA"/>
</dbReference>
<feature type="transmembrane region" description="Helical" evidence="1">
    <location>
        <begin position="29"/>
        <end position="47"/>
    </location>
</feature>
<evidence type="ECO:0000256" key="1">
    <source>
        <dbReference type="SAM" id="Phobius"/>
    </source>
</evidence>
<dbReference type="PANTHER" id="PTHR32063:SF0">
    <property type="entry name" value="SWARMING MOTILITY PROTEIN SWRC"/>
    <property type="match status" value="1"/>
</dbReference>
<keyword evidence="1" id="KW-0812">Transmembrane</keyword>
<reference evidence="2" key="1">
    <citation type="submission" date="2019-08" db="EMBL/GenBank/DDBJ databases">
        <authorList>
            <person name="Kucharzyk K."/>
            <person name="Murdoch R.W."/>
            <person name="Higgins S."/>
            <person name="Loffler F."/>
        </authorList>
    </citation>
    <scope>NUCLEOTIDE SEQUENCE</scope>
</reference>
<accession>A0A645GKF0</accession>
<organism evidence="2">
    <name type="scientific">bioreactor metagenome</name>
    <dbReference type="NCBI Taxonomy" id="1076179"/>
    <lineage>
        <taxon>unclassified sequences</taxon>
        <taxon>metagenomes</taxon>
        <taxon>ecological metagenomes</taxon>
    </lineage>
</organism>
<name>A0A645GKF0_9ZZZZ</name>
<comment type="caution">
    <text evidence="2">The sequence shown here is derived from an EMBL/GenBank/DDBJ whole genome shotgun (WGS) entry which is preliminary data.</text>
</comment>
<dbReference type="PRINTS" id="PR00702">
    <property type="entry name" value="ACRIFLAVINRP"/>
</dbReference>
<dbReference type="Gene3D" id="3.30.70.1440">
    <property type="entry name" value="Multidrug efflux transporter AcrB pore domain"/>
    <property type="match status" value="1"/>
</dbReference>
<dbReference type="GO" id="GO:0005886">
    <property type="term" value="C:plasma membrane"/>
    <property type="evidence" value="ECO:0007669"/>
    <property type="project" value="TreeGrafter"/>
</dbReference>
<evidence type="ECO:0000313" key="2">
    <source>
        <dbReference type="EMBL" id="MPN26342.1"/>
    </source>
</evidence>
<dbReference type="Pfam" id="PF00873">
    <property type="entry name" value="ACR_tran"/>
    <property type="match status" value="1"/>
</dbReference>
<gene>
    <name evidence="2" type="primary">mdtC_55</name>
    <name evidence="2" type="ORF">SDC9_173766</name>
</gene>
<keyword evidence="1" id="KW-1133">Transmembrane helix</keyword>
<feature type="transmembrane region" description="Helical" evidence="1">
    <location>
        <begin position="131"/>
        <end position="152"/>
    </location>
</feature>
<dbReference type="GO" id="GO:0042910">
    <property type="term" value="F:xenobiotic transmembrane transporter activity"/>
    <property type="evidence" value="ECO:0007669"/>
    <property type="project" value="TreeGrafter"/>
</dbReference>
<dbReference type="PANTHER" id="PTHR32063">
    <property type="match status" value="1"/>
</dbReference>
<keyword evidence="1" id="KW-0472">Membrane</keyword>
<feature type="transmembrane region" description="Helical" evidence="1">
    <location>
        <begin position="87"/>
        <end position="110"/>
    </location>
</feature>
<dbReference type="Gene3D" id="1.20.1640.10">
    <property type="entry name" value="Multidrug efflux transporter AcrB transmembrane domain"/>
    <property type="match status" value="1"/>
</dbReference>